<dbReference type="SUPFAM" id="SSF56112">
    <property type="entry name" value="Protein kinase-like (PK-like)"/>
    <property type="match status" value="1"/>
</dbReference>
<dbReference type="GO" id="GO:0006281">
    <property type="term" value="P:DNA repair"/>
    <property type="evidence" value="ECO:0007669"/>
    <property type="project" value="UniProtKB-KW"/>
</dbReference>
<dbReference type="Pfam" id="PF02259">
    <property type="entry name" value="FAT"/>
    <property type="match status" value="1"/>
</dbReference>
<dbReference type="GO" id="GO:0000723">
    <property type="term" value="P:telomere maintenance"/>
    <property type="evidence" value="ECO:0007669"/>
    <property type="project" value="TreeGrafter"/>
</dbReference>
<dbReference type="PROSITE" id="PS51189">
    <property type="entry name" value="FAT"/>
    <property type="match status" value="1"/>
</dbReference>
<dbReference type="Pfam" id="PF23593">
    <property type="entry name" value="HEAT_ATR"/>
    <property type="match status" value="1"/>
</dbReference>
<dbReference type="GO" id="GO:0005634">
    <property type="term" value="C:nucleus"/>
    <property type="evidence" value="ECO:0007669"/>
    <property type="project" value="UniProtKB-SubCell"/>
</dbReference>
<dbReference type="Gene3D" id="3.30.1010.10">
    <property type="entry name" value="Phosphatidylinositol 3-kinase Catalytic Subunit, Chain A, domain 4"/>
    <property type="match status" value="1"/>
</dbReference>
<dbReference type="GO" id="GO:0000077">
    <property type="term" value="P:DNA damage checkpoint signaling"/>
    <property type="evidence" value="ECO:0007669"/>
    <property type="project" value="TreeGrafter"/>
</dbReference>
<evidence type="ECO:0000256" key="9">
    <source>
        <dbReference type="ARBA" id="ARBA00022840"/>
    </source>
</evidence>
<keyword evidence="7" id="KW-0227">DNA damage</keyword>
<evidence type="ECO:0000313" key="16">
    <source>
        <dbReference type="Proteomes" id="UP000092461"/>
    </source>
</evidence>
<accession>A0A1B0GK21</accession>
<dbReference type="PROSITE" id="PS50290">
    <property type="entry name" value="PI3_4_KINASE_3"/>
    <property type="match status" value="1"/>
</dbReference>
<dbReference type="SUPFAM" id="SSF48371">
    <property type="entry name" value="ARM repeat"/>
    <property type="match status" value="2"/>
</dbReference>
<dbReference type="InterPro" id="IPR014009">
    <property type="entry name" value="PIK_FAT"/>
</dbReference>
<dbReference type="Gene3D" id="1.10.1070.11">
    <property type="entry name" value="Phosphatidylinositol 3-/4-kinase, catalytic domain"/>
    <property type="match status" value="1"/>
</dbReference>
<proteinExistence type="inferred from homology"/>
<dbReference type="GO" id="GO:0005694">
    <property type="term" value="C:chromosome"/>
    <property type="evidence" value="ECO:0007669"/>
    <property type="project" value="TreeGrafter"/>
</dbReference>
<dbReference type="PROSITE" id="PS00916">
    <property type="entry name" value="PI3_4_KINASE_2"/>
    <property type="match status" value="1"/>
</dbReference>
<evidence type="ECO:0000259" key="14">
    <source>
        <dbReference type="PROSITE" id="PS51189"/>
    </source>
</evidence>
<dbReference type="PANTHER" id="PTHR11139">
    <property type="entry name" value="ATAXIA TELANGIECTASIA MUTATED ATM -RELATED"/>
    <property type="match status" value="1"/>
</dbReference>
<dbReference type="EnsemblMetazoa" id="LLOJ006837-RA">
    <property type="protein sequence ID" value="LLOJ006837-PA"/>
    <property type="gene ID" value="LLOJ006837"/>
</dbReference>
<dbReference type="GO" id="GO:0005524">
    <property type="term" value="F:ATP binding"/>
    <property type="evidence" value="ECO:0007669"/>
    <property type="project" value="UniProtKB-KW"/>
</dbReference>
<dbReference type="EC" id="2.7.11.1" evidence="3"/>
<evidence type="ECO:0000256" key="8">
    <source>
        <dbReference type="ARBA" id="ARBA00022777"/>
    </source>
</evidence>
<keyword evidence="4" id="KW-0723">Serine/threonine-protein kinase</keyword>
<name>A0A1B0GK21_LUTLO</name>
<keyword evidence="11" id="KW-0539">Nucleus</keyword>
<dbReference type="InterPro" id="IPR012993">
    <property type="entry name" value="UME"/>
</dbReference>
<evidence type="ECO:0000259" key="13">
    <source>
        <dbReference type="PROSITE" id="PS50290"/>
    </source>
</evidence>
<dbReference type="SMART" id="SM00802">
    <property type="entry name" value="UME"/>
    <property type="match status" value="1"/>
</dbReference>
<dbReference type="InterPro" id="IPR003151">
    <property type="entry name" value="PIK-rel_kinase_FAT"/>
</dbReference>
<dbReference type="Pfam" id="PF25030">
    <property type="entry name" value="M-HEAT_ATR"/>
    <property type="match status" value="1"/>
</dbReference>
<feature type="domain" description="PI3K/PI4K catalytic" evidence="13">
    <location>
        <begin position="2178"/>
        <end position="2486"/>
    </location>
</feature>
<dbReference type="InterPro" id="IPR057564">
    <property type="entry name" value="HEAT_ATR"/>
</dbReference>
<evidence type="ECO:0000256" key="12">
    <source>
        <dbReference type="ARBA" id="ARBA00024420"/>
    </source>
</evidence>
<keyword evidence="10" id="KW-0234">DNA repair</keyword>
<dbReference type="CDD" id="cd00892">
    <property type="entry name" value="PIKKc_ATR"/>
    <property type="match status" value="1"/>
</dbReference>
<dbReference type="GO" id="GO:0004674">
    <property type="term" value="F:protein serine/threonine kinase activity"/>
    <property type="evidence" value="ECO:0007669"/>
    <property type="project" value="UniProtKB-KW"/>
</dbReference>
<dbReference type="Pfam" id="PF00454">
    <property type="entry name" value="PI3_PI4_kinase"/>
    <property type="match status" value="1"/>
</dbReference>
<comment type="similarity">
    <text evidence="2">Belongs to the PI3/PI4-kinase family. ATM subfamily.</text>
</comment>
<keyword evidence="6" id="KW-0547">Nucleotide-binding</keyword>
<keyword evidence="16" id="KW-1185">Reference proteome</keyword>
<dbReference type="EMBL" id="AJWK01022514">
    <property type="status" value="NOT_ANNOTATED_CDS"/>
    <property type="molecule type" value="Genomic_DNA"/>
</dbReference>
<dbReference type="InterPro" id="IPR036940">
    <property type="entry name" value="PI3/4_kinase_cat_sf"/>
</dbReference>
<evidence type="ECO:0000256" key="7">
    <source>
        <dbReference type="ARBA" id="ARBA00022763"/>
    </source>
</evidence>
<dbReference type="PANTHER" id="PTHR11139:SF69">
    <property type="entry name" value="SERINE_THREONINE-PROTEIN KINASE ATR"/>
    <property type="match status" value="1"/>
</dbReference>
<dbReference type="VEuPathDB" id="VectorBase:LLOJ006837"/>
<evidence type="ECO:0000256" key="4">
    <source>
        <dbReference type="ARBA" id="ARBA00022527"/>
    </source>
</evidence>
<dbReference type="InterPro" id="IPR018936">
    <property type="entry name" value="PI3/4_kinase_CS"/>
</dbReference>
<dbReference type="InterPro" id="IPR000403">
    <property type="entry name" value="PI3/4_kinase_cat_dom"/>
</dbReference>
<sequence length="2537" mass="292648">MAQYSDIYLEMWRTLFDTLTKPLEKRADNELRAIFGMIRDRLVFECPGFFPKEILDAAEKDRVEACNFWLIQKLFHLLVEEQYSRFDDDILGLLRDFLAGCIVKQRWLFTKIVRKYVEIVRGLISLKDQEKLEIDHFNTSRFDLTTIDPNMQCTSVIVPAGSIARKILDTIVQILASILCVIGQTDPKLIQEASESVYEVLDRGHLASKLRAFEYFKEVFRNAASPLNTSLKAQQLGLLIAIEAVLRNLAFWLSMEKFMTLHLQSIQQTLPEICEAFKELIQAATKQDCEILLKAVLPIIGTLHTMHEVLFDKLRPVSTAFITYGAELISHASLELEEKTKKEILTIIPQNMEALKLLEVAIAQEVEKNPEGDSIQAKSKTWQEISSLLRKKTPEKENFYSFLLLFGEVIRMGGRISRKTSTKCFGSEINEMIVLLWKAVEWSVEFDFQDVNLLLLIAQEFTFLTDFKNSTEVRQAFILELILCPLSKITRREWKNLPKNIANVISSKQSVPKEQLEVEFISLRTLFSMQEGNVSPKILLEVKNVLLEILQQHQSLNFDSQVCLFPLIVTALAKKLLQMTEVYEIFYSKTLQEEKFHSYISQSLMHLICVLSGNISPEMCERGSFKFTCKTCQDYTENSPAGSNPGSQELLDPFLKLFVSSKKEVIFNMIECIRPLLAHFPHTLVNLSLWTPLLEQEDCSNREKFAYTLPLIINNIFKLIPDEEKREKILREAQEIVLKVIIRGVRKKDTFKNQHSVLLLLDKFSECPKFTEDTFIHCFKMVFFFIINTESVVAYEASILGRDMCIRRGVTPMNMFFWYKEDILRIIISLSVGIFLRNNVGLYNSLTHTAKFLGYTAAREFITSHYKIILAMLLPWIIKYHQCEKLLEDVCEHTGQELSDALSESFVTIYSYLFLNQSPEINNKCIDYVMKNTSQTLYCLLHTDIKKTIPEVLQYYHKNPQFVMHAFQNLLSKNEVTLEGVATYISSRFLGILTYFENLIINRDMEKALKREALLSLGDIVRFMGPQHITPYRFKVLTVLKTALTVDDINLKKIMASVWTIFLHTVDVQCLGPLLSTIVVSLEPLLEHLPEQVGEIFHYLIVENRNLLNSHFGDLFFIENTKLEDSIKAIYPKTKATRHNFREKFENFRTHINHENLGVKTYGLIFLRSFFGENRTDLNRMVFDQVGIDAILVGCLETIMQGCRHVDENLQVAAGMCLGELGALEPSHLPPNYAPQKTYALSIHSDEFAIMALAELCRAYQLQKNSRYVDSLSLAIQEILNARGVAPDEGKKLTVWHAIPERMRQLMQPLLTSCYTAIIPNTNTQIHPVFGSSKCHSLEEWTFIWASNMIQHIQDNSTKHILNSFRPSIKHDMQALSMFLPYVILHTLQSCKYEYRTKIAEEFKQVFATAASMNGAMDVPKIVKRCRGIRSIGFMPSSTTDEQETREEVQQKCAKMAFNQLDFIEIWLQQYHTVYENPTNNAQYMLVRGFIDQFDRKILATGNFNVGEYARSLQYMEEYLLKHPAKLQEELGFLAKIHAELMDPDSVEGAMRLMNQSLPLPEQIVLNSITGRLSESAVCFEKLMQEGNITPSLTNSLVQYYLALDQPETALLVSEGLLNQFQDYNVDKLTLELRAEPLWQMGRFEDLDDLIKNSQLEDSDGWGVRCGSLLLSYQRDDHDNFASEMQRARLSILKSLRSAEIEQNTYQKGYSDVLKLHMVTEIEKAFEMMQKITENSSEEQVKHAMKRFFSDWDARLQLLQPSTRTMEPLLRLRRVLLMQGKTMALQHCKQNPLVKRLVDTKMTNELGKMWLKSAELARKEGLHQQAQLYLLNLETFQMKDLFLERAKFLWARGDHASTFQTLERGLEDLLKAAQVNNAQSLPQNDRILYAEGKFLIATFNAESMNIQTDLNINYFREAIAALSSCEKSHVHYAQFLDKLYNALPEEQQIAAKGTELLKEIMLSYGKSLQFGCNYLYQSMPRLLSIWLDYAALPAGCDKRVSRHMTDLALRLSNTLPSYMFFIAFSQLVSRICHPDKEVYQVLKTILIKLIVDYPQQSLWMILSVLKSSYASRSKRCIEMLNDQRLKDQEMQVLINNFNRLAEKLIELTNKNIPNHVRDPKVSNLVPQLPQLFKNPTFSQIVIPAQKFMQPELPTTSERDAATTAHNAFPRQMFYIRSIKNDIVILRSLQRPRKVVFVANDGLEYSVLMKPKDDLRKDFRLMEFNAVVKQYLRQDPDARQRRLHIRTYSVLPLNEECGIIEWVSNLTTLRSIVLTLYRRHGMYTDMNDIKKIEMAREREGKSGKKDIFVNILCKRHPPILGEWFRTTFTTPFNWYQARSSYIRTTAVMSIVGYILGLGDRHGENILFDHTNGDTVHVDFNCLFNKGESLGVPEVVPFRLTHNMVHAMGPLGVEGLFRKCCEVTLHVLQAQTSTLMSVLRPFVYDPLVSWNKKEKERVDSTRERTDPQALTNLNHIEERLKGYVKINGKRVKIPLSTEGQSVPLTLRGHLSLWSNLSLPLRGGALYLSLWGNLQKTEET</sequence>
<keyword evidence="8" id="KW-0418">Kinase</keyword>
<evidence type="ECO:0000256" key="10">
    <source>
        <dbReference type="ARBA" id="ARBA00023204"/>
    </source>
</evidence>
<evidence type="ECO:0000256" key="1">
    <source>
        <dbReference type="ARBA" id="ARBA00004123"/>
    </source>
</evidence>
<dbReference type="InterPro" id="IPR050517">
    <property type="entry name" value="DDR_Repair_Kinase"/>
</dbReference>
<keyword evidence="5" id="KW-0808">Transferase</keyword>
<organism evidence="15 16">
    <name type="scientific">Lutzomyia longipalpis</name>
    <name type="common">Sand fly</name>
    <dbReference type="NCBI Taxonomy" id="7200"/>
    <lineage>
        <taxon>Eukaryota</taxon>
        <taxon>Metazoa</taxon>
        <taxon>Ecdysozoa</taxon>
        <taxon>Arthropoda</taxon>
        <taxon>Hexapoda</taxon>
        <taxon>Insecta</taxon>
        <taxon>Pterygota</taxon>
        <taxon>Neoptera</taxon>
        <taxon>Endopterygota</taxon>
        <taxon>Diptera</taxon>
        <taxon>Nematocera</taxon>
        <taxon>Psychodoidea</taxon>
        <taxon>Psychodidae</taxon>
        <taxon>Lutzomyia</taxon>
        <taxon>Lutzomyia</taxon>
    </lineage>
</organism>
<dbReference type="Pfam" id="PF08064">
    <property type="entry name" value="UME"/>
    <property type="match status" value="1"/>
</dbReference>
<evidence type="ECO:0000256" key="6">
    <source>
        <dbReference type="ARBA" id="ARBA00022741"/>
    </source>
</evidence>
<dbReference type="VEuPathDB" id="VectorBase:LLONM1_000444"/>
<dbReference type="SMART" id="SM00146">
    <property type="entry name" value="PI3Kc"/>
    <property type="match status" value="1"/>
</dbReference>
<comment type="subcellular location">
    <subcellularLocation>
        <location evidence="1">Nucleus</location>
    </subcellularLocation>
</comment>
<evidence type="ECO:0000256" key="2">
    <source>
        <dbReference type="ARBA" id="ARBA00010769"/>
    </source>
</evidence>
<evidence type="ECO:0000256" key="11">
    <source>
        <dbReference type="ARBA" id="ARBA00023242"/>
    </source>
</evidence>
<dbReference type="InterPro" id="IPR056802">
    <property type="entry name" value="ATR-like_M-HEAT"/>
</dbReference>
<reference evidence="15" key="1">
    <citation type="submission" date="2020-05" db="UniProtKB">
        <authorList>
            <consortium name="EnsemblMetazoa"/>
        </authorList>
    </citation>
    <scope>IDENTIFICATION</scope>
    <source>
        <strain evidence="15">Jacobina</strain>
    </source>
</reference>
<evidence type="ECO:0000313" key="15">
    <source>
        <dbReference type="EnsemblMetazoa" id="LLOJ006837-PA"/>
    </source>
</evidence>
<dbReference type="Proteomes" id="UP000092461">
    <property type="component" value="Unassembled WGS sequence"/>
</dbReference>
<dbReference type="InterPro" id="IPR011009">
    <property type="entry name" value="Kinase-like_dom_sf"/>
</dbReference>
<feature type="domain" description="FAT" evidence="14">
    <location>
        <begin position="1498"/>
        <end position="2067"/>
    </location>
</feature>
<evidence type="ECO:0000256" key="3">
    <source>
        <dbReference type="ARBA" id="ARBA00012513"/>
    </source>
</evidence>
<keyword evidence="9" id="KW-0067">ATP-binding</keyword>
<evidence type="ECO:0000256" key="5">
    <source>
        <dbReference type="ARBA" id="ARBA00022679"/>
    </source>
</evidence>
<protein>
    <recommendedName>
        <fullName evidence="12">Serine/threonine-protein kinase ATR</fullName>
        <ecNumber evidence="3">2.7.11.1</ecNumber>
    </recommendedName>
</protein>
<dbReference type="InterPro" id="IPR016024">
    <property type="entry name" value="ARM-type_fold"/>
</dbReference>